<dbReference type="AlphaFoldDB" id="A0A4Q9GBQ5"/>
<feature type="chain" id="PRO_5020563179" evidence="2">
    <location>
        <begin position="29"/>
        <end position="398"/>
    </location>
</feature>
<feature type="signal peptide" evidence="2">
    <location>
        <begin position="1"/>
        <end position="28"/>
    </location>
</feature>
<evidence type="ECO:0000313" key="4">
    <source>
        <dbReference type="Proteomes" id="UP000291613"/>
    </source>
</evidence>
<evidence type="ECO:0000313" key="3">
    <source>
        <dbReference type="EMBL" id="TBN48711.1"/>
    </source>
</evidence>
<name>A0A4Q9GBQ5_9HYPH</name>
<protein>
    <submittedName>
        <fullName evidence="3">Uncharacterized protein</fullName>
    </submittedName>
</protein>
<reference evidence="3 4" key="1">
    <citation type="submission" date="2019-02" db="EMBL/GenBank/DDBJ databases">
        <title>Hansschlegelia quercus sp. nov., a novel methylotrophic bacterium from buds of oak (Quercus robur L.).</title>
        <authorList>
            <person name="Agafonova N.V."/>
            <person name="Kaparullina E.N."/>
            <person name="Grouzdev D.S."/>
            <person name="Doronina N.V."/>
        </authorList>
    </citation>
    <scope>NUCLEOTIDE SEQUENCE [LARGE SCALE GENOMIC DNA]</scope>
    <source>
        <strain evidence="3 4">Dub</strain>
    </source>
</reference>
<evidence type="ECO:0000256" key="1">
    <source>
        <dbReference type="SAM" id="MobiDB-lite"/>
    </source>
</evidence>
<keyword evidence="4" id="KW-1185">Reference proteome</keyword>
<evidence type="ECO:0000256" key="2">
    <source>
        <dbReference type="SAM" id="SignalP"/>
    </source>
</evidence>
<dbReference type="Proteomes" id="UP000291613">
    <property type="component" value="Unassembled WGS sequence"/>
</dbReference>
<feature type="compositionally biased region" description="Gly residues" evidence="1">
    <location>
        <begin position="33"/>
        <end position="44"/>
    </location>
</feature>
<gene>
    <name evidence="3" type="ORF">EYR15_14085</name>
</gene>
<proteinExistence type="predicted"/>
<comment type="caution">
    <text evidence="3">The sequence shown here is derived from an EMBL/GenBank/DDBJ whole genome shotgun (WGS) entry which is preliminary data.</text>
</comment>
<sequence>MGRPNHTARGLAAALVAVLALLPGHASAQAGPGVGAIGGGGRSGPGARPERGPVGGMISGRMTIIGPSPTVSGGAAGLPFGGRQPDAMFAPDRMDRFNPALDGIKLPKFDHAAPIQSVAPAEAPVAPTPAAPPVEAALPSAALPLPLPKEPLQLSAVFGEKDAAKVPGGVQWRIFTDQPDSNGEHLLVAESVEAAPKFELDPGNYIVHAVYGLVSTAKFVTIAPSRPSTQRLVLDAGGLRLNAFVGDRRMPADEISFTLSRDIGGVAEKVAEKVKPGELLRVPAGAYHVISSLGDANANIEVDLQVTAGKLTDAQVHHKAAGVTLKLVNAPGSEELADTSWTILTPGGDVIRDSIGALPKTMLAEGDYTAIARHDGRTFQRNFAIKTGVDATVEVMTQ</sequence>
<keyword evidence="2" id="KW-0732">Signal</keyword>
<dbReference type="OrthoDB" id="9800206at2"/>
<dbReference type="EMBL" id="SIUB01000007">
    <property type="protein sequence ID" value="TBN48711.1"/>
    <property type="molecule type" value="Genomic_DNA"/>
</dbReference>
<feature type="region of interest" description="Disordered" evidence="1">
    <location>
        <begin position="33"/>
        <end position="56"/>
    </location>
</feature>
<accession>A0A4Q9GBQ5</accession>
<organism evidence="3 4">
    <name type="scientific">Hansschlegelia quercus</name>
    <dbReference type="NCBI Taxonomy" id="2528245"/>
    <lineage>
        <taxon>Bacteria</taxon>
        <taxon>Pseudomonadati</taxon>
        <taxon>Pseudomonadota</taxon>
        <taxon>Alphaproteobacteria</taxon>
        <taxon>Hyphomicrobiales</taxon>
        <taxon>Methylopilaceae</taxon>
        <taxon>Hansschlegelia</taxon>
    </lineage>
</organism>